<feature type="region of interest" description="Disordered" evidence="1">
    <location>
        <begin position="54"/>
        <end position="73"/>
    </location>
</feature>
<proteinExistence type="predicted"/>
<dbReference type="AlphaFoldDB" id="A0AAE0PTP5"/>
<sequence>MAVVVNLGLDRSDKVPHFTRLGDVEVNAGQNTTFQCVANGRASKMDPFTMEPHVQHSPTNILTLPPLNMSKPS</sequence>
<evidence type="ECO:0000313" key="2">
    <source>
        <dbReference type="EMBL" id="KAK3507956.1"/>
    </source>
</evidence>
<keyword evidence="3" id="KW-1185">Reference proteome</keyword>
<name>A0AAE0PTP5_9TELE</name>
<dbReference type="Gene3D" id="2.60.40.10">
    <property type="entry name" value="Immunoglobulins"/>
    <property type="match status" value="1"/>
</dbReference>
<comment type="caution">
    <text evidence="2">The sequence shown here is derived from an EMBL/GenBank/DDBJ whole genome shotgun (WGS) entry which is preliminary data.</text>
</comment>
<evidence type="ECO:0000256" key="1">
    <source>
        <dbReference type="SAM" id="MobiDB-lite"/>
    </source>
</evidence>
<dbReference type="InterPro" id="IPR013783">
    <property type="entry name" value="Ig-like_fold"/>
</dbReference>
<reference evidence="2" key="1">
    <citation type="submission" date="2023-06" db="EMBL/GenBank/DDBJ databases">
        <title>Male Hemibagrus guttatus genome.</title>
        <authorList>
            <person name="Bian C."/>
        </authorList>
    </citation>
    <scope>NUCLEOTIDE SEQUENCE</scope>
    <source>
        <strain evidence="2">Male_cb2023</strain>
        <tissue evidence="2">Muscle</tissue>
    </source>
</reference>
<gene>
    <name evidence="2" type="ORF">QTP70_005044</name>
</gene>
<dbReference type="EMBL" id="JAUCMX010000028">
    <property type="protein sequence ID" value="KAK3507956.1"/>
    <property type="molecule type" value="Genomic_DNA"/>
</dbReference>
<protein>
    <submittedName>
        <fullName evidence="2">Uncharacterized protein</fullName>
    </submittedName>
</protein>
<organism evidence="2 3">
    <name type="scientific">Hemibagrus guttatus</name>
    <dbReference type="NCBI Taxonomy" id="175788"/>
    <lineage>
        <taxon>Eukaryota</taxon>
        <taxon>Metazoa</taxon>
        <taxon>Chordata</taxon>
        <taxon>Craniata</taxon>
        <taxon>Vertebrata</taxon>
        <taxon>Euteleostomi</taxon>
        <taxon>Actinopterygii</taxon>
        <taxon>Neopterygii</taxon>
        <taxon>Teleostei</taxon>
        <taxon>Ostariophysi</taxon>
        <taxon>Siluriformes</taxon>
        <taxon>Bagridae</taxon>
        <taxon>Hemibagrus</taxon>
    </lineage>
</organism>
<evidence type="ECO:0000313" key="3">
    <source>
        <dbReference type="Proteomes" id="UP001274896"/>
    </source>
</evidence>
<accession>A0AAE0PTP5</accession>
<dbReference type="Proteomes" id="UP001274896">
    <property type="component" value="Unassembled WGS sequence"/>
</dbReference>